<dbReference type="AlphaFoldDB" id="A0A0C3AR32"/>
<gene>
    <name evidence="1" type="ORF">SCLCIDRAFT_108190</name>
</gene>
<dbReference type="OrthoDB" id="2919534at2759"/>
<accession>A0A0C3AR32</accession>
<proteinExistence type="predicted"/>
<dbReference type="HOGENOM" id="CLU_1682180_0_0_1"/>
<name>A0A0C3AR32_9AGAM</name>
<dbReference type="Proteomes" id="UP000053989">
    <property type="component" value="Unassembled WGS sequence"/>
</dbReference>
<organism evidence="1 2">
    <name type="scientific">Scleroderma citrinum Foug A</name>
    <dbReference type="NCBI Taxonomy" id="1036808"/>
    <lineage>
        <taxon>Eukaryota</taxon>
        <taxon>Fungi</taxon>
        <taxon>Dikarya</taxon>
        <taxon>Basidiomycota</taxon>
        <taxon>Agaricomycotina</taxon>
        <taxon>Agaricomycetes</taxon>
        <taxon>Agaricomycetidae</taxon>
        <taxon>Boletales</taxon>
        <taxon>Sclerodermatineae</taxon>
        <taxon>Sclerodermataceae</taxon>
        <taxon>Scleroderma</taxon>
    </lineage>
</organism>
<protein>
    <submittedName>
        <fullName evidence="1">Uncharacterized protein</fullName>
    </submittedName>
</protein>
<evidence type="ECO:0000313" key="1">
    <source>
        <dbReference type="EMBL" id="KIM67402.1"/>
    </source>
</evidence>
<evidence type="ECO:0000313" key="2">
    <source>
        <dbReference type="Proteomes" id="UP000053989"/>
    </source>
</evidence>
<feature type="non-terminal residue" evidence="1">
    <location>
        <position position="1"/>
    </location>
</feature>
<reference evidence="2" key="2">
    <citation type="submission" date="2015-01" db="EMBL/GenBank/DDBJ databases">
        <title>Evolutionary Origins and Diversification of the Mycorrhizal Mutualists.</title>
        <authorList>
            <consortium name="DOE Joint Genome Institute"/>
            <consortium name="Mycorrhizal Genomics Consortium"/>
            <person name="Kohler A."/>
            <person name="Kuo A."/>
            <person name="Nagy L.G."/>
            <person name="Floudas D."/>
            <person name="Copeland A."/>
            <person name="Barry K.W."/>
            <person name="Cichocki N."/>
            <person name="Veneault-Fourrey C."/>
            <person name="LaButti K."/>
            <person name="Lindquist E.A."/>
            <person name="Lipzen A."/>
            <person name="Lundell T."/>
            <person name="Morin E."/>
            <person name="Murat C."/>
            <person name="Riley R."/>
            <person name="Ohm R."/>
            <person name="Sun H."/>
            <person name="Tunlid A."/>
            <person name="Henrissat B."/>
            <person name="Grigoriev I.V."/>
            <person name="Hibbett D.S."/>
            <person name="Martin F."/>
        </authorList>
    </citation>
    <scope>NUCLEOTIDE SEQUENCE [LARGE SCALE GENOMIC DNA]</scope>
    <source>
        <strain evidence="2">Foug A</strain>
    </source>
</reference>
<sequence length="157" mass="17894">KVFPSRASWQMLVGKPLLEQVQAIQDYSRDTILLQTQMGHVHIKNYTPTWSFISLFLPTPVSFSAHSPSTQMLVTDISHIRTNQDSMYNTSIDQTLHLPLGYSLAHLFADADRPDKMKVLHLQTEKEMQEGGNREGELKDMVEGCEGVDEKEDNIFM</sequence>
<reference evidence="1 2" key="1">
    <citation type="submission" date="2014-04" db="EMBL/GenBank/DDBJ databases">
        <authorList>
            <consortium name="DOE Joint Genome Institute"/>
            <person name="Kuo A."/>
            <person name="Kohler A."/>
            <person name="Nagy L.G."/>
            <person name="Floudas D."/>
            <person name="Copeland A."/>
            <person name="Barry K.W."/>
            <person name="Cichocki N."/>
            <person name="Veneault-Fourrey C."/>
            <person name="LaButti K."/>
            <person name="Lindquist E.A."/>
            <person name="Lipzen A."/>
            <person name="Lundell T."/>
            <person name="Morin E."/>
            <person name="Murat C."/>
            <person name="Sun H."/>
            <person name="Tunlid A."/>
            <person name="Henrissat B."/>
            <person name="Grigoriev I.V."/>
            <person name="Hibbett D.S."/>
            <person name="Martin F."/>
            <person name="Nordberg H.P."/>
            <person name="Cantor M.N."/>
            <person name="Hua S.X."/>
        </authorList>
    </citation>
    <scope>NUCLEOTIDE SEQUENCE [LARGE SCALE GENOMIC DNA]</scope>
    <source>
        <strain evidence="1 2">Foug A</strain>
    </source>
</reference>
<keyword evidence="2" id="KW-1185">Reference proteome</keyword>
<dbReference type="InParanoid" id="A0A0C3AR32"/>
<dbReference type="EMBL" id="KN822013">
    <property type="protein sequence ID" value="KIM67402.1"/>
    <property type="molecule type" value="Genomic_DNA"/>
</dbReference>